<dbReference type="RefSeq" id="WP_101889174.1">
    <property type="nucleotide sequence ID" value="NZ_JAJAOQ010000134.1"/>
</dbReference>
<dbReference type="SUPFAM" id="SSF51126">
    <property type="entry name" value="Pectin lyase-like"/>
    <property type="match status" value="1"/>
</dbReference>
<gene>
    <name evidence="1" type="ORF">C1Y38_10505</name>
</gene>
<dbReference type="Pfam" id="PF12541">
    <property type="entry name" value="DUF3737"/>
    <property type="match status" value="1"/>
</dbReference>
<dbReference type="AlphaFoldDB" id="A0A2K2TFX8"/>
<dbReference type="InterPro" id="IPR011050">
    <property type="entry name" value="Pectin_lyase_fold/virulence"/>
</dbReference>
<evidence type="ECO:0000313" key="2">
    <source>
        <dbReference type="Proteomes" id="UP000236514"/>
    </source>
</evidence>
<accession>A0A2K2TFX8</accession>
<comment type="caution">
    <text evidence="1">The sequence shown here is derived from an EMBL/GenBank/DDBJ whole genome shotgun (WGS) entry which is preliminary data.</text>
</comment>
<organism evidence="1 2">
    <name type="scientific">Limosilactobacillus fermentum</name>
    <name type="common">Lactobacillus fermentum</name>
    <dbReference type="NCBI Taxonomy" id="1613"/>
    <lineage>
        <taxon>Bacteria</taxon>
        <taxon>Bacillati</taxon>
        <taxon>Bacillota</taxon>
        <taxon>Bacilli</taxon>
        <taxon>Lactobacillales</taxon>
        <taxon>Lactobacillaceae</taxon>
        <taxon>Limosilactobacillus</taxon>
    </lineage>
</organism>
<protein>
    <submittedName>
        <fullName evidence="1">DUF3737 domain-containing protein</fullName>
    </submittedName>
</protein>
<dbReference type="Proteomes" id="UP000236514">
    <property type="component" value="Unassembled WGS sequence"/>
</dbReference>
<sequence length="303" mass="34437">MKRIEDQSIGGERPLFHLQNAEVRRVIFPDGESLLKEGRDLKLDQVLFKYKYPLWNDENVTVTDSLFEEMGRSGIWYTNNITIKDTTLQAPKLFRRSKGIKLTNVHFAHVEETMWTCEDIELTNVQVNGDYFGMNSKHIVADHLDLVGNYAFDGAEDVLVTNSRLMSKDCFWNTKRVTVKDSILSGEYLAWHSENLTLINCVIESDQGLNYVDHLTVKNCRINDSPLLFEYGTNLDVQVIGNLTSVKNPISGTIQAPAIGTIIIDPTKVSTDNLVIKTDNNRDQRILTVDPNPNEQEGEQEDD</sequence>
<dbReference type="EMBL" id="POTQ01000034">
    <property type="protein sequence ID" value="PNV57053.1"/>
    <property type="molecule type" value="Genomic_DNA"/>
</dbReference>
<proteinExistence type="predicted"/>
<evidence type="ECO:0000313" key="1">
    <source>
        <dbReference type="EMBL" id="PNV57053.1"/>
    </source>
</evidence>
<name>A0A2K2TFX8_LIMFE</name>
<dbReference type="InterPro" id="IPR022208">
    <property type="entry name" value="DUF3737"/>
</dbReference>
<reference evidence="1 2" key="1">
    <citation type="submission" date="2018-01" db="EMBL/GenBank/DDBJ databases">
        <title>Draft genome sequence of the feruloyl esterase-producing strain Lactobacillus fermentum CRL 1446, isolated from artisanal goat milk cheese.</title>
        <authorList>
            <person name="Abeijon Mukdsi M.C."/>
            <person name="Saavedra L."/>
            <person name="Gauffin Cano M.P."/>
            <person name="Hebert E.M."/>
            <person name="Medina R.B."/>
        </authorList>
    </citation>
    <scope>NUCLEOTIDE SEQUENCE [LARGE SCALE GENOMIC DNA]</scope>
    <source>
        <strain evidence="1 2">CRL 1446</strain>
    </source>
</reference>